<feature type="domain" description="Methyltransferase type 11" evidence="1">
    <location>
        <begin position="67"/>
        <end position="131"/>
    </location>
</feature>
<dbReference type="AlphaFoldDB" id="A0A938BVE3"/>
<proteinExistence type="predicted"/>
<dbReference type="EMBL" id="VGIR01000196">
    <property type="protein sequence ID" value="MBM3332983.1"/>
    <property type="molecule type" value="Genomic_DNA"/>
</dbReference>
<keyword evidence="2" id="KW-0489">Methyltransferase</keyword>
<dbReference type="InterPro" id="IPR029063">
    <property type="entry name" value="SAM-dependent_MTases_sf"/>
</dbReference>
<evidence type="ECO:0000313" key="3">
    <source>
        <dbReference type="Proteomes" id="UP000779900"/>
    </source>
</evidence>
<evidence type="ECO:0000259" key="1">
    <source>
        <dbReference type="Pfam" id="PF08241"/>
    </source>
</evidence>
<gene>
    <name evidence="2" type="ORF">FJY68_14245</name>
</gene>
<reference evidence="2" key="1">
    <citation type="submission" date="2019-03" db="EMBL/GenBank/DDBJ databases">
        <title>Lake Tanganyika Metagenome-Assembled Genomes (MAGs).</title>
        <authorList>
            <person name="Tran P."/>
        </authorList>
    </citation>
    <scope>NUCLEOTIDE SEQUENCE</scope>
    <source>
        <strain evidence="2">K_DeepCast_150m_m2_040</strain>
    </source>
</reference>
<protein>
    <submittedName>
        <fullName evidence="2">Class I SAM-dependent methyltransferase</fullName>
    </submittedName>
</protein>
<dbReference type="InterPro" id="IPR013216">
    <property type="entry name" value="Methyltransf_11"/>
</dbReference>
<dbReference type="GO" id="GO:0008757">
    <property type="term" value="F:S-adenosylmethionine-dependent methyltransferase activity"/>
    <property type="evidence" value="ECO:0007669"/>
    <property type="project" value="InterPro"/>
</dbReference>
<evidence type="ECO:0000313" key="2">
    <source>
        <dbReference type="EMBL" id="MBM3332983.1"/>
    </source>
</evidence>
<dbReference type="GO" id="GO:0032259">
    <property type="term" value="P:methylation"/>
    <property type="evidence" value="ECO:0007669"/>
    <property type="project" value="UniProtKB-KW"/>
</dbReference>
<name>A0A938BVE3_UNCW3</name>
<dbReference type="Proteomes" id="UP000779900">
    <property type="component" value="Unassembled WGS sequence"/>
</dbReference>
<sequence>MLLDLIDRFSGRRHVEARRRKFADFTRLCRPTPQDEVLDVGVLGRETYDAANLFLKEYPHQERLTALAIEECSELSARYPLVRFVRYDGRRFPFADDSFAICHSNAVVEHVGDLERQRLFVSEMVRVANRGFFTTPNRWFPIELHSKLPLAHYLPWPLFIQLSRIVRREELVRGVRLLSKRQLADLAKRAGVSSFLILNNRVLGITVTYSVFWSK</sequence>
<comment type="caution">
    <text evidence="2">The sequence shown here is derived from an EMBL/GenBank/DDBJ whole genome shotgun (WGS) entry which is preliminary data.</text>
</comment>
<dbReference type="Pfam" id="PF08241">
    <property type="entry name" value="Methyltransf_11"/>
    <property type="match status" value="1"/>
</dbReference>
<accession>A0A938BVE3</accession>
<dbReference type="SUPFAM" id="SSF53335">
    <property type="entry name" value="S-adenosyl-L-methionine-dependent methyltransferases"/>
    <property type="match status" value="1"/>
</dbReference>
<organism evidence="2 3">
    <name type="scientific">candidate division WOR-3 bacterium</name>
    <dbReference type="NCBI Taxonomy" id="2052148"/>
    <lineage>
        <taxon>Bacteria</taxon>
        <taxon>Bacteria division WOR-3</taxon>
    </lineage>
</organism>
<dbReference type="Gene3D" id="3.40.50.150">
    <property type="entry name" value="Vaccinia Virus protein VP39"/>
    <property type="match status" value="1"/>
</dbReference>
<keyword evidence="2" id="KW-0808">Transferase</keyword>